<name>A0AAX4HM17_9BACT</name>
<protein>
    <recommendedName>
        <fullName evidence="4">Lipoprotein</fullName>
    </recommendedName>
</protein>
<dbReference type="EMBL" id="CP139487">
    <property type="protein sequence ID" value="WPU64304.1"/>
    <property type="molecule type" value="Genomic_DNA"/>
</dbReference>
<dbReference type="RefSeq" id="WP_321392860.1">
    <property type="nucleotide sequence ID" value="NZ_CP139487.1"/>
</dbReference>
<sequence length="58" mass="5937">MKIISILFLLTLFTSCAGMQPSGNFFGTQQASDAAAAHASQAAAGHIHHAPPPPAMGF</sequence>
<evidence type="ECO:0000313" key="3">
    <source>
        <dbReference type="Proteomes" id="UP001324634"/>
    </source>
</evidence>
<dbReference type="PROSITE" id="PS51257">
    <property type="entry name" value="PROKAR_LIPOPROTEIN"/>
    <property type="match status" value="1"/>
</dbReference>
<dbReference type="KEGG" id="psti:SOO65_16540"/>
<dbReference type="AlphaFoldDB" id="A0AAX4HM17"/>
<evidence type="ECO:0000313" key="2">
    <source>
        <dbReference type="EMBL" id="WPU64304.1"/>
    </source>
</evidence>
<feature type="chain" id="PRO_5043421785" description="Lipoprotein" evidence="1">
    <location>
        <begin position="18"/>
        <end position="58"/>
    </location>
</feature>
<accession>A0AAX4HM17</accession>
<keyword evidence="1" id="KW-0732">Signal</keyword>
<evidence type="ECO:0000256" key="1">
    <source>
        <dbReference type="SAM" id="SignalP"/>
    </source>
</evidence>
<dbReference type="Proteomes" id="UP001324634">
    <property type="component" value="Chromosome"/>
</dbReference>
<keyword evidence="3" id="KW-1185">Reference proteome</keyword>
<gene>
    <name evidence="2" type="ORF">SOO65_16540</name>
</gene>
<feature type="signal peptide" evidence="1">
    <location>
        <begin position="1"/>
        <end position="17"/>
    </location>
</feature>
<reference evidence="2 3" key="1">
    <citation type="submission" date="2023-11" db="EMBL/GenBank/DDBJ databases">
        <title>Peredibacter starrii A3.12.</title>
        <authorList>
            <person name="Mitchell R.J."/>
        </authorList>
    </citation>
    <scope>NUCLEOTIDE SEQUENCE [LARGE SCALE GENOMIC DNA]</scope>
    <source>
        <strain evidence="2 3">A3.12</strain>
    </source>
</reference>
<evidence type="ECO:0008006" key="4">
    <source>
        <dbReference type="Google" id="ProtNLM"/>
    </source>
</evidence>
<proteinExistence type="predicted"/>
<organism evidence="2 3">
    <name type="scientific">Peredibacter starrii</name>
    <dbReference type="NCBI Taxonomy" id="28202"/>
    <lineage>
        <taxon>Bacteria</taxon>
        <taxon>Pseudomonadati</taxon>
        <taxon>Bdellovibrionota</taxon>
        <taxon>Bacteriovoracia</taxon>
        <taxon>Bacteriovoracales</taxon>
        <taxon>Bacteriovoracaceae</taxon>
        <taxon>Peredibacter</taxon>
    </lineage>
</organism>